<dbReference type="PANTHER" id="PTHR12905">
    <property type="entry name" value="METALLOPHOSPHOESTERASE"/>
    <property type="match status" value="1"/>
</dbReference>
<dbReference type="InterPro" id="IPR029052">
    <property type="entry name" value="Metallo-depent_PP-like"/>
</dbReference>
<feature type="compositionally biased region" description="Low complexity" evidence="1">
    <location>
        <begin position="20"/>
        <end position="31"/>
    </location>
</feature>
<dbReference type="Gene3D" id="3.60.21.10">
    <property type="match status" value="1"/>
</dbReference>
<dbReference type="AlphaFoldDB" id="A0AAN6U4L4"/>
<dbReference type="GO" id="GO:0016787">
    <property type="term" value="F:hydrolase activity"/>
    <property type="evidence" value="ECO:0007669"/>
    <property type="project" value="InterPro"/>
</dbReference>
<dbReference type="EMBL" id="MU853225">
    <property type="protein sequence ID" value="KAK4126282.1"/>
    <property type="molecule type" value="Genomic_DNA"/>
</dbReference>
<dbReference type="InterPro" id="IPR004843">
    <property type="entry name" value="Calcineurin-like_PHP"/>
</dbReference>
<name>A0AAN6U4L4_9PEZI</name>
<feature type="region of interest" description="Disordered" evidence="1">
    <location>
        <begin position="18"/>
        <end position="52"/>
    </location>
</feature>
<keyword evidence="4" id="KW-1185">Reference proteome</keyword>
<feature type="domain" description="Calcineurin-like phosphoesterase" evidence="2">
    <location>
        <begin position="59"/>
        <end position="113"/>
    </location>
</feature>
<evidence type="ECO:0000256" key="1">
    <source>
        <dbReference type="SAM" id="MobiDB-lite"/>
    </source>
</evidence>
<protein>
    <recommendedName>
        <fullName evidence="2">Calcineurin-like phosphoesterase domain-containing protein</fullName>
    </recommendedName>
</protein>
<evidence type="ECO:0000313" key="4">
    <source>
        <dbReference type="Proteomes" id="UP001302602"/>
    </source>
</evidence>
<sequence>MPLFSGQWLGLDALLHRPRPGSNSSPSRASSLHTSSYLETNSPSQPLVDPVSPTLPYGDVLIQAGDFTQSDSLPELQAAVNWLRAQPHPVKIVVAGNHDLLLDTSCDDRRGAGDEPFSILAARMYGRARYRKASTFW</sequence>
<dbReference type="GeneID" id="87827907"/>
<dbReference type="RefSeq" id="XP_062650053.1">
    <property type="nucleotide sequence ID" value="XM_062791138.1"/>
</dbReference>
<dbReference type="Proteomes" id="UP001302602">
    <property type="component" value="Unassembled WGS sequence"/>
</dbReference>
<comment type="caution">
    <text evidence="3">The sequence shown here is derived from an EMBL/GenBank/DDBJ whole genome shotgun (WGS) entry which is preliminary data.</text>
</comment>
<dbReference type="SUPFAM" id="SSF56300">
    <property type="entry name" value="Metallo-dependent phosphatases"/>
    <property type="match status" value="1"/>
</dbReference>
<dbReference type="PANTHER" id="PTHR12905:SF0">
    <property type="entry name" value="CALCINEURIN-LIKE PHOSPHOESTERASE DOMAIN-CONTAINING PROTEIN"/>
    <property type="match status" value="1"/>
</dbReference>
<proteinExistence type="predicted"/>
<dbReference type="Pfam" id="PF00149">
    <property type="entry name" value="Metallophos"/>
    <property type="match status" value="1"/>
</dbReference>
<evidence type="ECO:0000259" key="2">
    <source>
        <dbReference type="Pfam" id="PF00149"/>
    </source>
</evidence>
<gene>
    <name evidence="3" type="ORF">N657DRAFT_632387</name>
</gene>
<evidence type="ECO:0000313" key="3">
    <source>
        <dbReference type="EMBL" id="KAK4126282.1"/>
    </source>
</evidence>
<reference evidence="3" key="2">
    <citation type="submission" date="2023-05" db="EMBL/GenBank/DDBJ databases">
        <authorList>
            <consortium name="Lawrence Berkeley National Laboratory"/>
            <person name="Steindorff A."/>
            <person name="Hensen N."/>
            <person name="Bonometti L."/>
            <person name="Westerberg I."/>
            <person name="Brannstrom I.O."/>
            <person name="Guillou S."/>
            <person name="Cros-Aarteil S."/>
            <person name="Calhoun S."/>
            <person name="Haridas S."/>
            <person name="Kuo A."/>
            <person name="Mondo S."/>
            <person name="Pangilinan J."/>
            <person name="Riley R."/>
            <person name="Labutti K."/>
            <person name="Andreopoulos B."/>
            <person name="Lipzen A."/>
            <person name="Chen C."/>
            <person name="Yanf M."/>
            <person name="Daum C."/>
            <person name="Ng V."/>
            <person name="Clum A."/>
            <person name="Ohm R."/>
            <person name="Martin F."/>
            <person name="Silar P."/>
            <person name="Natvig D."/>
            <person name="Lalanne C."/>
            <person name="Gautier V."/>
            <person name="Ament-Velasquez S.L."/>
            <person name="Kruys A."/>
            <person name="Hutchinson M.I."/>
            <person name="Powell A.J."/>
            <person name="Barry K."/>
            <person name="Miller A.N."/>
            <person name="Grigoriev I.V."/>
            <person name="Debuchy R."/>
            <person name="Gladieux P."/>
            <person name="Thoren M.H."/>
            <person name="Johannesson H."/>
        </authorList>
    </citation>
    <scope>NUCLEOTIDE SEQUENCE</scope>
    <source>
        <strain evidence="3">CBS 731.68</strain>
    </source>
</reference>
<organism evidence="3 4">
    <name type="scientific">Parathielavia appendiculata</name>
    <dbReference type="NCBI Taxonomy" id="2587402"/>
    <lineage>
        <taxon>Eukaryota</taxon>
        <taxon>Fungi</taxon>
        <taxon>Dikarya</taxon>
        <taxon>Ascomycota</taxon>
        <taxon>Pezizomycotina</taxon>
        <taxon>Sordariomycetes</taxon>
        <taxon>Sordariomycetidae</taxon>
        <taxon>Sordariales</taxon>
        <taxon>Chaetomiaceae</taxon>
        <taxon>Parathielavia</taxon>
    </lineage>
</organism>
<reference evidence="3" key="1">
    <citation type="journal article" date="2023" name="Mol. Phylogenet. Evol.">
        <title>Genome-scale phylogeny and comparative genomics of the fungal order Sordariales.</title>
        <authorList>
            <person name="Hensen N."/>
            <person name="Bonometti L."/>
            <person name="Westerberg I."/>
            <person name="Brannstrom I.O."/>
            <person name="Guillou S."/>
            <person name="Cros-Aarteil S."/>
            <person name="Calhoun S."/>
            <person name="Haridas S."/>
            <person name="Kuo A."/>
            <person name="Mondo S."/>
            <person name="Pangilinan J."/>
            <person name="Riley R."/>
            <person name="LaButti K."/>
            <person name="Andreopoulos B."/>
            <person name="Lipzen A."/>
            <person name="Chen C."/>
            <person name="Yan M."/>
            <person name="Daum C."/>
            <person name="Ng V."/>
            <person name="Clum A."/>
            <person name="Steindorff A."/>
            <person name="Ohm R.A."/>
            <person name="Martin F."/>
            <person name="Silar P."/>
            <person name="Natvig D.O."/>
            <person name="Lalanne C."/>
            <person name="Gautier V."/>
            <person name="Ament-Velasquez S.L."/>
            <person name="Kruys A."/>
            <person name="Hutchinson M.I."/>
            <person name="Powell A.J."/>
            <person name="Barry K."/>
            <person name="Miller A.N."/>
            <person name="Grigoriev I.V."/>
            <person name="Debuchy R."/>
            <person name="Gladieux P."/>
            <person name="Hiltunen Thoren M."/>
            <person name="Johannesson H."/>
        </authorList>
    </citation>
    <scope>NUCLEOTIDE SEQUENCE</scope>
    <source>
        <strain evidence="3">CBS 731.68</strain>
    </source>
</reference>
<accession>A0AAN6U4L4</accession>
<dbReference type="InterPro" id="IPR051693">
    <property type="entry name" value="UPF0046_metallophosphoest"/>
</dbReference>
<feature type="compositionally biased region" description="Polar residues" evidence="1">
    <location>
        <begin position="32"/>
        <end position="45"/>
    </location>
</feature>